<organism evidence="1 2">
    <name type="scientific">Nonlabens mediterrranea</name>
    <dbReference type="NCBI Taxonomy" id="1419947"/>
    <lineage>
        <taxon>Bacteria</taxon>
        <taxon>Pseudomonadati</taxon>
        <taxon>Bacteroidota</taxon>
        <taxon>Flavobacteriia</taxon>
        <taxon>Flavobacteriales</taxon>
        <taxon>Flavobacteriaceae</taxon>
        <taxon>Nonlabens</taxon>
    </lineage>
</organism>
<dbReference type="Gene3D" id="3.40.710.10">
    <property type="entry name" value="DD-peptidase/beta-lactamase superfamily"/>
    <property type="match status" value="1"/>
</dbReference>
<gene>
    <name evidence="1" type="ORF">FNJ87_04990</name>
</gene>
<accession>A0ABS0A2X4</accession>
<dbReference type="EMBL" id="JADKYU010000257">
    <property type="protein sequence ID" value="MBF4983713.1"/>
    <property type="molecule type" value="Genomic_DNA"/>
</dbReference>
<evidence type="ECO:0008006" key="3">
    <source>
        <dbReference type="Google" id="ProtNLM"/>
    </source>
</evidence>
<protein>
    <recommendedName>
        <fullName evidence="3">Serine hydrolase</fullName>
    </recommendedName>
</protein>
<keyword evidence="2" id="KW-1185">Reference proteome</keyword>
<dbReference type="Proteomes" id="UP001194729">
    <property type="component" value="Unassembled WGS sequence"/>
</dbReference>
<evidence type="ECO:0000313" key="2">
    <source>
        <dbReference type="Proteomes" id="UP001194729"/>
    </source>
</evidence>
<dbReference type="InterPro" id="IPR012338">
    <property type="entry name" value="Beta-lactam/transpept-like"/>
</dbReference>
<feature type="non-terminal residue" evidence="1">
    <location>
        <position position="1"/>
    </location>
</feature>
<proteinExistence type="predicted"/>
<name>A0ABS0A2X4_9FLAO</name>
<sequence length="152" mass="17013">YVGSKGGSIGTPKGLMKYMLQLEQGCVIDEVSSLEIKKLLYMTDRRIRYAYSPRLNNAAVYFKSGSLYSCDKSKSTPCGKYMGNRYNYMNSIITVEHTDGTNYMVCLMSNVLSKNSAGDHMYLASAIDKTIRSINDTSKDSQEFNSENSDNN</sequence>
<evidence type="ECO:0000313" key="1">
    <source>
        <dbReference type="EMBL" id="MBF4983713.1"/>
    </source>
</evidence>
<comment type="caution">
    <text evidence="1">The sequence shown here is derived from an EMBL/GenBank/DDBJ whole genome shotgun (WGS) entry which is preliminary data.</text>
</comment>
<reference evidence="1 2" key="1">
    <citation type="submission" date="2020-11" db="EMBL/GenBank/DDBJ databases">
        <title>P. mediterranea TC4 genome.</title>
        <authorList>
            <person name="Molmeret M."/>
        </authorList>
    </citation>
    <scope>NUCLEOTIDE SEQUENCE [LARGE SCALE GENOMIC DNA]</scope>
    <source>
        <strain evidence="1 2">TC4</strain>
    </source>
</reference>